<dbReference type="GeneTree" id="ENSGT00950000183052"/>
<dbReference type="Gene3D" id="3.30.160.60">
    <property type="entry name" value="Classic Zinc Finger"/>
    <property type="match status" value="4"/>
</dbReference>
<feature type="domain" description="C2H2-type" evidence="11">
    <location>
        <begin position="187"/>
        <end position="214"/>
    </location>
</feature>
<accession>A0A667YS44</accession>
<dbReference type="FunFam" id="3.30.160.60:FF:000670">
    <property type="entry name" value="zinc finger protein 22"/>
    <property type="match status" value="1"/>
</dbReference>
<evidence type="ECO:0000256" key="7">
    <source>
        <dbReference type="ARBA" id="ARBA00023125"/>
    </source>
</evidence>
<dbReference type="InParanoid" id="A0A667YS44"/>
<dbReference type="GO" id="GO:0001227">
    <property type="term" value="F:DNA-binding transcription repressor activity, RNA polymerase II-specific"/>
    <property type="evidence" value="ECO:0007669"/>
    <property type="project" value="TreeGrafter"/>
</dbReference>
<evidence type="ECO:0000256" key="2">
    <source>
        <dbReference type="ARBA" id="ARBA00022723"/>
    </source>
</evidence>
<dbReference type="Pfam" id="PF13912">
    <property type="entry name" value="zf-C2H2_6"/>
    <property type="match status" value="1"/>
</dbReference>
<dbReference type="Proteomes" id="UP000472263">
    <property type="component" value="Chromosome 15"/>
</dbReference>
<keyword evidence="3" id="KW-0677">Repeat</keyword>
<dbReference type="Ensembl" id="ENSMMDT00005031423.1">
    <property type="protein sequence ID" value="ENSMMDP00005030717.1"/>
    <property type="gene ID" value="ENSMMDG00005014525.1"/>
</dbReference>
<comment type="subcellular location">
    <subcellularLocation>
        <location evidence="1">Nucleus</location>
    </subcellularLocation>
</comment>
<evidence type="ECO:0000256" key="5">
    <source>
        <dbReference type="ARBA" id="ARBA00022833"/>
    </source>
</evidence>
<dbReference type="SUPFAM" id="SSF57667">
    <property type="entry name" value="beta-beta-alpha zinc fingers"/>
    <property type="match status" value="3"/>
</dbReference>
<evidence type="ECO:0000313" key="13">
    <source>
        <dbReference type="Proteomes" id="UP000472263"/>
    </source>
</evidence>
<dbReference type="Pfam" id="PF12874">
    <property type="entry name" value="zf-met"/>
    <property type="match status" value="1"/>
</dbReference>
<keyword evidence="7" id="KW-0238">DNA-binding</keyword>
<reference evidence="12" key="3">
    <citation type="submission" date="2025-09" db="UniProtKB">
        <authorList>
            <consortium name="Ensembl"/>
        </authorList>
    </citation>
    <scope>IDENTIFICATION</scope>
</reference>
<evidence type="ECO:0000256" key="8">
    <source>
        <dbReference type="ARBA" id="ARBA00023163"/>
    </source>
</evidence>
<evidence type="ECO:0000259" key="11">
    <source>
        <dbReference type="PROSITE" id="PS50157"/>
    </source>
</evidence>
<dbReference type="InterPro" id="IPR013087">
    <property type="entry name" value="Znf_C2H2_type"/>
</dbReference>
<keyword evidence="9" id="KW-0539">Nucleus</keyword>
<feature type="domain" description="C2H2-type" evidence="11">
    <location>
        <begin position="132"/>
        <end position="160"/>
    </location>
</feature>
<evidence type="ECO:0000256" key="4">
    <source>
        <dbReference type="ARBA" id="ARBA00022771"/>
    </source>
</evidence>
<keyword evidence="2" id="KW-0479">Metal-binding</keyword>
<keyword evidence="5" id="KW-0862">Zinc</keyword>
<organism evidence="12 13">
    <name type="scientific">Myripristis murdjan</name>
    <name type="common">pinecone soldierfish</name>
    <dbReference type="NCBI Taxonomy" id="586833"/>
    <lineage>
        <taxon>Eukaryota</taxon>
        <taxon>Metazoa</taxon>
        <taxon>Chordata</taxon>
        <taxon>Craniata</taxon>
        <taxon>Vertebrata</taxon>
        <taxon>Euteleostomi</taxon>
        <taxon>Actinopterygii</taxon>
        <taxon>Neopterygii</taxon>
        <taxon>Teleostei</taxon>
        <taxon>Neoteleostei</taxon>
        <taxon>Acanthomorphata</taxon>
        <taxon>Holocentriformes</taxon>
        <taxon>Holocentridae</taxon>
        <taxon>Myripristis</taxon>
    </lineage>
</organism>
<dbReference type="PROSITE" id="PS50157">
    <property type="entry name" value="ZINC_FINGER_C2H2_2"/>
    <property type="match status" value="5"/>
</dbReference>
<reference evidence="12" key="1">
    <citation type="submission" date="2019-06" db="EMBL/GenBank/DDBJ databases">
        <authorList>
            <consortium name="Wellcome Sanger Institute Data Sharing"/>
        </authorList>
    </citation>
    <scope>NUCLEOTIDE SEQUENCE [LARGE SCALE GENOMIC DNA]</scope>
</reference>
<dbReference type="Pfam" id="PF00096">
    <property type="entry name" value="zf-C2H2"/>
    <property type="match status" value="2"/>
</dbReference>
<feature type="domain" description="C2H2-type" evidence="11">
    <location>
        <begin position="161"/>
        <end position="188"/>
    </location>
</feature>
<keyword evidence="13" id="KW-1185">Reference proteome</keyword>
<dbReference type="FunFam" id="3.30.160.60:FF:002343">
    <property type="entry name" value="Zinc finger protein 33A"/>
    <property type="match status" value="1"/>
</dbReference>
<dbReference type="AlphaFoldDB" id="A0A667YS44"/>
<reference evidence="12" key="2">
    <citation type="submission" date="2025-08" db="UniProtKB">
        <authorList>
            <consortium name="Ensembl"/>
        </authorList>
    </citation>
    <scope>IDENTIFICATION</scope>
</reference>
<dbReference type="GO" id="GO:0001817">
    <property type="term" value="P:regulation of cytokine production"/>
    <property type="evidence" value="ECO:0007669"/>
    <property type="project" value="TreeGrafter"/>
</dbReference>
<evidence type="ECO:0000256" key="6">
    <source>
        <dbReference type="ARBA" id="ARBA00023015"/>
    </source>
</evidence>
<protein>
    <recommendedName>
        <fullName evidence="11">C2H2-type domain-containing protein</fullName>
    </recommendedName>
</protein>
<dbReference type="GO" id="GO:0008270">
    <property type="term" value="F:zinc ion binding"/>
    <property type="evidence" value="ECO:0007669"/>
    <property type="project" value="UniProtKB-KW"/>
</dbReference>
<evidence type="ECO:0000256" key="9">
    <source>
        <dbReference type="ARBA" id="ARBA00023242"/>
    </source>
</evidence>
<feature type="domain" description="C2H2-type" evidence="11">
    <location>
        <begin position="215"/>
        <end position="242"/>
    </location>
</feature>
<evidence type="ECO:0000256" key="10">
    <source>
        <dbReference type="PROSITE-ProRule" id="PRU00042"/>
    </source>
</evidence>
<dbReference type="GO" id="GO:0005654">
    <property type="term" value="C:nucleoplasm"/>
    <property type="evidence" value="ECO:0007669"/>
    <property type="project" value="TreeGrafter"/>
</dbReference>
<proteinExistence type="predicted"/>
<name>A0A667YS44_9TELE</name>
<sequence>MIVDEVFFFSLLLSPDQEFEEANVLYLPPSAWVKKEQDPSPSFEPHIQNSDVGEQPQELQETKIIQVTLPVALTPSSQPQKAESVQDGSESKRPVLSLNTLMITVPDRSQRPLITARESTEAPHVTLDTPDHRCFLCEKSFAYKQHLINHVHRVHSKEAGVLCGVCGKNLESADSLNMHLKTHKGSRSCHVCGKHCTSSTSLTEHMASHAGVKLHRCHVCGKECSRKGDLKIHMRIHTGEKPFCCTFCRKSFTHSGHLRKHLRSHTGERPYQLVPKDTSFD</sequence>
<dbReference type="PANTHER" id="PTHR24399">
    <property type="entry name" value="ZINC FINGER AND BTB DOMAIN-CONTAINING"/>
    <property type="match status" value="1"/>
</dbReference>
<keyword evidence="6" id="KW-0805">Transcription regulation</keyword>
<feature type="domain" description="C2H2-type" evidence="11">
    <location>
        <begin position="243"/>
        <end position="270"/>
    </location>
</feature>
<dbReference type="GO" id="GO:0002682">
    <property type="term" value="P:regulation of immune system process"/>
    <property type="evidence" value="ECO:0007669"/>
    <property type="project" value="TreeGrafter"/>
</dbReference>
<evidence type="ECO:0000313" key="12">
    <source>
        <dbReference type="Ensembl" id="ENSMMDP00005030717.1"/>
    </source>
</evidence>
<keyword evidence="8" id="KW-0804">Transcription</keyword>
<dbReference type="SMART" id="SM00355">
    <property type="entry name" value="ZnF_C2H2"/>
    <property type="match status" value="5"/>
</dbReference>
<keyword evidence="4 10" id="KW-0863">Zinc-finger</keyword>
<dbReference type="GO" id="GO:0000978">
    <property type="term" value="F:RNA polymerase II cis-regulatory region sequence-specific DNA binding"/>
    <property type="evidence" value="ECO:0007669"/>
    <property type="project" value="TreeGrafter"/>
</dbReference>
<dbReference type="PROSITE" id="PS00028">
    <property type="entry name" value="ZINC_FINGER_C2H2_1"/>
    <property type="match status" value="5"/>
</dbReference>
<dbReference type="PANTHER" id="PTHR24399:SF23">
    <property type="entry name" value="C2H2-TYPE DOMAIN-CONTAINING PROTEIN"/>
    <property type="match status" value="1"/>
</dbReference>
<evidence type="ECO:0000256" key="3">
    <source>
        <dbReference type="ARBA" id="ARBA00022737"/>
    </source>
</evidence>
<evidence type="ECO:0000256" key="1">
    <source>
        <dbReference type="ARBA" id="ARBA00004123"/>
    </source>
</evidence>
<dbReference type="InterPro" id="IPR036236">
    <property type="entry name" value="Znf_C2H2_sf"/>
</dbReference>